<keyword evidence="2" id="KW-1185">Reference proteome</keyword>
<reference evidence="1" key="1">
    <citation type="submission" date="2023-07" db="EMBL/GenBank/DDBJ databases">
        <title>Genomic Encyclopedia of Type Strains, Phase IV (KMG-IV): sequencing the most valuable type-strain genomes for metagenomic binning, comparative biology and taxonomic classification.</title>
        <authorList>
            <person name="Goeker M."/>
        </authorList>
    </citation>
    <scope>NUCLEOTIDE SEQUENCE</scope>
    <source>
        <strain evidence="1">DSM 21202</strain>
    </source>
</reference>
<organism evidence="1 2">
    <name type="scientific">Amorphus orientalis</name>
    <dbReference type="NCBI Taxonomy" id="649198"/>
    <lineage>
        <taxon>Bacteria</taxon>
        <taxon>Pseudomonadati</taxon>
        <taxon>Pseudomonadota</taxon>
        <taxon>Alphaproteobacteria</taxon>
        <taxon>Hyphomicrobiales</taxon>
        <taxon>Amorphaceae</taxon>
        <taxon>Amorphus</taxon>
    </lineage>
</organism>
<dbReference type="AlphaFoldDB" id="A0AAE4ATP5"/>
<evidence type="ECO:0000313" key="2">
    <source>
        <dbReference type="Proteomes" id="UP001229244"/>
    </source>
</evidence>
<proteinExistence type="predicted"/>
<comment type="caution">
    <text evidence="1">The sequence shown here is derived from an EMBL/GenBank/DDBJ whole genome shotgun (WGS) entry which is preliminary data.</text>
</comment>
<sequence length="60" mass="6381">MTLTVGREQTDGGFLPDAFRSCPSASVQLCPIGFAPITDIHAEISDTAIGHPKRAAKQKQ</sequence>
<protein>
    <submittedName>
        <fullName evidence="1">Uncharacterized protein</fullName>
    </submittedName>
</protein>
<dbReference type="EMBL" id="JAUSUL010000005">
    <property type="protein sequence ID" value="MDQ0317501.1"/>
    <property type="molecule type" value="Genomic_DNA"/>
</dbReference>
<dbReference type="RefSeq" id="WP_306887421.1">
    <property type="nucleotide sequence ID" value="NZ_JAUSUL010000005.1"/>
</dbReference>
<name>A0AAE4ATP5_9HYPH</name>
<dbReference type="Proteomes" id="UP001229244">
    <property type="component" value="Unassembled WGS sequence"/>
</dbReference>
<evidence type="ECO:0000313" key="1">
    <source>
        <dbReference type="EMBL" id="MDQ0317501.1"/>
    </source>
</evidence>
<gene>
    <name evidence="1" type="ORF">J2S73_003985</name>
</gene>
<accession>A0AAE4ATP5</accession>